<proteinExistence type="predicted"/>
<evidence type="ECO:0000256" key="2">
    <source>
        <dbReference type="ARBA" id="ARBA00022525"/>
    </source>
</evidence>
<dbReference type="GO" id="GO:0005576">
    <property type="term" value="C:extracellular region"/>
    <property type="evidence" value="ECO:0007669"/>
    <property type="project" value="UniProtKB-SubCell"/>
</dbReference>
<dbReference type="PANTHER" id="PTHR38340">
    <property type="entry name" value="S-LAYER PROTEIN"/>
    <property type="match status" value="1"/>
</dbReference>
<comment type="subcellular location">
    <subcellularLocation>
        <location evidence="1">Secreted</location>
    </subcellularLocation>
</comment>
<comment type="caution">
    <text evidence="3">The sequence shown here is derived from an EMBL/GenBank/DDBJ whole genome shotgun (WGS) entry which is preliminary data.</text>
</comment>
<organism evidence="3 4">
    <name type="scientific">Rhodovastum atsumiense</name>
    <dbReference type="NCBI Taxonomy" id="504468"/>
    <lineage>
        <taxon>Bacteria</taxon>
        <taxon>Pseudomonadati</taxon>
        <taxon>Pseudomonadota</taxon>
        <taxon>Alphaproteobacteria</taxon>
        <taxon>Acetobacterales</taxon>
        <taxon>Acetobacteraceae</taxon>
        <taxon>Rhodovastum</taxon>
    </lineage>
</organism>
<dbReference type="Proteomes" id="UP000325255">
    <property type="component" value="Unassembled WGS sequence"/>
</dbReference>
<dbReference type="InterPro" id="IPR001343">
    <property type="entry name" value="Hemolysn_Ca-bd"/>
</dbReference>
<dbReference type="Pfam" id="PF00353">
    <property type="entry name" value="HemolysinCabind"/>
    <property type="match status" value="3"/>
</dbReference>
<dbReference type="Gene3D" id="2.150.10.10">
    <property type="entry name" value="Serralysin-like metalloprotease, C-terminal"/>
    <property type="match status" value="1"/>
</dbReference>
<accession>A0A5M6IMX7</accession>
<dbReference type="PRINTS" id="PR00313">
    <property type="entry name" value="CABNDNGRPT"/>
</dbReference>
<dbReference type="AlphaFoldDB" id="A0A5M6IMX7"/>
<dbReference type="SUPFAM" id="SSF51120">
    <property type="entry name" value="beta-Roll"/>
    <property type="match status" value="1"/>
</dbReference>
<keyword evidence="4" id="KW-1185">Reference proteome</keyword>
<dbReference type="GO" id="GO:0005509">
    <property type="term" value="F:calcium ion binding"/>
    <property type="evidence" value="ECO:0007669"/>
    <property type="project" value="InterPro"/>
</dbReference>
<dbReference type="OrthoDB" id="7242530at2"/>
<protein>
    <submittedName>
        <fullName evidence="3">Calcium-binding protein</fullName>
    </submittedName>
</protein>
<dbReference type="InterPro" id="IPR050557">
    <property type="entry name" value="RTX_toxin/Mannuronan_C5-epim"/>
</dbReference>
<reference evidence="3 4" key="1">
    <citation type="submission" date="2019-09" db="EMBL/GenBank/DDBJ databases">
        <title>Genome sequence of Rhodovastum atsumiense, a diverse member of the Acetobacteraceae family of non-sulfur purple photosynthetic bacteria.</title>
        <authorList>
            <person name="Meyer T."/>
            <person name="Kyndt J."/>
        </authorList>
    </citation>
    <scope>NUCLEOTIDE SEQUENCE [LARGE SCALE GENOMIC DNA]</scope>
    <source>
        <strain evidence="3 4">DSM 21279</strain>
    </source>
</reference>
<dbReference type="PANTHER" id="PTHR38340:SF1">
    <property type="entry name" value="S-LAYER PROTEIN"/>
    <property type="match status" value="1"/>
</dbReference>
<sequence length="467" mass="47082">MALVPETGDGFLTASFTVAAVAVGTDTSATGDVSVQLITRGPATFAFGTATLTATALASAGQTADTDIQQALDVSGADLFIERRVTATGNGSIGTGSWSSDMAQVSFFALEFQGLTFLGGPITVTDATASTISSPPATISSDGGSASAAFDASAIAIGVYPGLSTQAITQTLAIAGEVSSGTATAMVDSGRPEAGATPSGKVYRQVGCGNTALCVGEGDNWVFAGGRKVATIAGNGNNTIFTGGGPAVISAGNGDNWVFASGSRNLITLGNGDNIVYGGAGDDVIVLGSGTNAVCAGRGNDIVKSGAGNDTFLLGTPGQCGDGQDVFTGGGGSDWYLLTGAFGSDVITDFRVRDDDRLIMYQGAWGTDKDLQENNGKTVWLQRTGGDARDLQVTLNFGGSNAVMTLSDFFVNNPAYAGIPRWGVLSDAQALPLLRSVFVSGTTSTEAISRNQPFIIGDQLSILSALA</sequence>
<keyword evidence="2" id="KW-0964">Secreted</keyword>
<gene>
    <name evidence="3" type="ORF">F1189_24685</name>
</gene>
<dbReference type="EMBL" id="VWPK01000053">
    <property type="protein sequence ID" value="KAA5609327.1"/>
    <property type="molecule type" value="Genomic_DNA"/>
</dbReference>
<dbReference type="InterPro" id="IPR011049">
    <property type="entry name" value="Serralysin-like_metalloprot_C"/>
</dbReference>
<evidence type="ECO:0000313" key="3">
    <source>
        <dbReference type="EMBL" id="KAA5609327.1"/>
    </source>
</evidence>
<evidence type="ECO:0000256" key="1">
    <source>
        <dbReference type="ARBA" id="ARBA00004613"/>
    </source>
</evidence>
<evidence type="ECO:0000313" key="4">
    <source>
        <dbReference type="Proteomes" id="UP000325255"/>
    </source>
</evidence>
<name>A0A5M6IMX7_9PROT</name>